<accession>A0A238JZV7</accession>
<evidence type="ECO:0000313" key="1">
    <source>
        <dbReference type="EMBL" id="SMX35747.1"/>
    </source>
</evidence>
<keyword evidence="2" id="KW-1185">Reference proteome</keyword>
<evidence type="ECO:0000313" key="2">
    <source>
        <dbReference type="Proteomes" id="UP000220836"/>
    </source>
</evidence>
<name>A0A238JZV7_9RHOB</name>
<dbReference type="AlphaFoldDB" id="A0A238JZV7"/>
<dbReference type="RefSeq" id="WP_097803132.1">
    <property type="nucleotide sequence ID" value="NZ_FXYH01000002.1"/>
</dbReference>
<proteinExistence type="predicted"/>
<gene>
    <name evidence="1" type="ORF">PEV8663_00580</name>
</gene>
<reference evidence="1 2" key="1">
    <citation type="submission" date="2017-05" db="EMBL/GenBank/DDBJ databases">
        <authorList>
            <person name="Song R."/>
            <person name="Chenine A.L."/>
            <person name="Ruprecht R.M."/>
        </authorList>
    </citation>
    <scope>NUCLEOTIDE SEQUENCE [LARGE SCALE GENOMIC DNA]</scope>
    <source>
        <strain evidence="1 2">CECT 8663</strain>
    </source>
</reference>
<dbReference type="Proteomes" id="UP000220836">
    <property type="component" value="Unassembled WGS sequence"/>
</dbReference>
<dbReference type="OrthoDB" id="7586141at2"/>
<dbReference type="EMBL" id="FXYH01000002">
    <property type="protein sequence ID" value="SMX35747.1"/>
    <property type="molecule type" value="Genomic_DNA"/>
</dbReference>
<protein>
    <submittedName>
        <fullName evidence="1">Uncharacterized protein</fullName>
    </submittedName>
</protein>
<sequence length="75" mass="8255">MKAATNRRRYALADQAEAMFVALRRDGADVQNYCDQLRGIDRSLPPEALQGALIAAASDLPKMSWADFQKEKGAT</sequence>
<organism evidence="1 2">
    <name type="scientific">Pelagimonas varians</name>
    <dbReference type="NCBI Taxonomy" id="696760"/>
    <lineage>
        <taxon>Bacteria</taxon>
        <taxon>Pseudomonadati</taxon>
        <taxon>Pseudomonadota</taxon>
        <taxon>Alphaproteobacteria</taxon>
        <taxon>Rhodobacterales</taxon>
        <taxon>Roseobacteraceae</taxon>
        <taxon>Pelagimonas</taxon>
    </lineage>
</organism>